<reference evidence="4 5" key="1">
    <citation type="submission" date="2019-03" db="EMBL/GenBank/DDBJ databases">
        <title>Paracraurococcus aquatilis NE82 genome sequence.</title>
        <authorList>
            <person name="Zhao Y."/>
            <person name="Du Z."/>
        </authorList>
    </citation>
    <scope>NUCLEOTIDE SEQUENCE [LARGE SCALE GENOMIC DNA]</scope>
    <source>
        <strain evidence="4 5">NE82</strain>
    </source>
</reference>
<keyword evidence="5" id="KW-1185">Reference proteome</keyword>
<evidence type="ECO:0000256" key="2">
    <source>
        <dbReference type="PROSITE-ProRule" id="PRU00169"/>
    </source>
</evidence>
<dbReference type="RefSeq" id="WP_132290311.1">
    <property type="nucleotide sequence ID" value="NZ_SKBM01000012.1"/>
</dbReference>
<dbReference type="SUPFAM" id="SSF52172">
    <property type="entry name" value="CheY-like"/>
    <property type="match status" value="1"/>
</dbReference>
<accession>A0A4R4DK40</accession>
<gene>
    <name evidence="4" type="ORF">EXY23_14175</name>
</gene>
<evidence type="ECO:0000313" key="4">
    <source>
        <dbReference type="EMBL" id="TCZ60913.1"/>
    </source>
</evidence>
<dbReference type="CDD" id="cd00156">
    <property type="entry name" value="REC"/>
    <property type="match status" value="1"/>
</dbReference>
<dbReference type="Pfam" id="PF00072">
    <property type="entry name" value="Response_reg"/>
    <property type="match status" value="1"/>
</dbReference>
<dbReference type="SMART" id="SM00448">
    <property type="entry name" value="REC"/>
    <property type="match status" value="1"/>
</dbReference>
<dbReference type="PROSITE" id="PS50110">
    <property type="entry name" value="RESPONSE_REGULATORY"/>
    <property type="match status" value="1"/>
</dbReference>
<evidence type="ECO:0000313" key="5">
    <source>
        <dbReference type="Proteomes" id="UP000295023"/>
    </source>
</evidence>
<dbReference type="InterPro" id="IPR001789">
    <property type="entry name" value="Sig_transdc_resp-reg_receiver"/>
</dbReference>
<dbReference type="EMBL" id="SKBM01000012">
    <property type="protein sequence ID" value="TCZ60913.1"/>
    <property type="molecule type" value="Genomic_DNA"/>
</dbReference>
<dbReference type="PANTHER" id="PTHR44591:SF21">
    <property type="entry name" value="TWO-COMPONENT RESPONSE REGULATOR"/>
    <property type="match status" value="1"/>
</dbReference>
<dbReference type="PANTHER" id="PTHR44591">
    <property type="entry name" value="STRESS RESPONSE REGULATOR PROTEIN 1"/>
    <property type="match status" value="1"/>
</dbReference>
<evidence type="ECO:0000256" key="1">
    <source>
        <dbReference type="ARBA" id="ARBA00022553"/>
    </source>
</evidence>
<dbReference type="OrthoDB" id="8019678at2"/>
<dbReference type="InterPro" id="IPR011006">
    <property type="entry name" value="CheY-like_superfamily"/>
</dbReference>
<evidence type="ECO:0000259" key="3">
    <source>
        <dbReference type="PROSITE" id="PS50110"/>
    </source>
</evidence>
<feature type="domain" description="Response regulatory" evidence="3">
    <location>
        <begin position="2"/>
        <end position="116"/>
    </location>
</feature>
<feature type="modified residue" description="4-aspartylphosphate" evidence="2">
    <location>
        <position position="52"/>
    </location>
</feature>
<dbReference type="GO" id="GO:0000160">
    <property type="term" value="P:phosphorelay signal transduction system"/>
    <property type="evidence" value="ECO:0007669"/>
    <property type="project" value="InterPro"/>
</dbReference>
<keyword evidence="1 2" id="KW-0597">Phosphoprotein</keyword>
<protein>
    <submittedName>
        <fullName evidence="4">Response regulator</fullName>
    </submittedName>
</protein>
<proteinExistence type="predicted"/>
<sequence>MDVLVVDDEPMIRETVAESLHDDGLEVTEAVSAEEALEIAGTAGAPDVVVTDVNLGPGMDGLDLAEEVRRRWPAAGVVIMTGNPAYVGQRCFEANERFLTKPFGSARMVSAVRELMRRSGR</sequence>
<dbReference type="Proteomes" id="UP000295023">
    <property type="component" value="Unassembled WGS sequence"/>
</dbReference>
<name>A0A4R4DK40_9PROT</name>
<dbReference type="AlphaFoldDB" id="A0A4R4DK40"/>
<dbReference type="Gene3D" id="3.40.50.2300">
    <property type="match status" value="1"/>
</dbReference>
<organism evidence="4 5">
    <name type="scientific">Roseicella aquatilis</name>
    <dbReference type="NCBI Taxonomy" id="2527868"/>
    <lineage>
        <taxon>Bacteria</taxon>
        <taxon>Pseudomonadati</taxon>
        <taxon>Pseudomonadota</taxon>
        <taxon>Alphaproteobacteria</taxon>
        <taxon>Acetobacterales</taxon>
        <taxon>Roseomonadaceae</taxon>
        <taxon>Roseicella</taxon>
    </lineage>
</organism>
<comment type="caution">
    <text evidence="4">The sequence shown here is derived from an EMBL/GenBank/DDBJ whole genome shotgun (WGS) entry which is preliminary data.</text>
</comment>
<dbReference type="InterPro" id="IPR050595">
    <property type="entry name" value="Bact_response_regulator"/>
</dbReference>